<gene>
    <name evidence="3" type="ORF">OESDEN_19739</name>
</gene>
<dbReference type="Gene3D" id="1.10.10.1940">
    <property type="match status" value="2"/>
</dbReference>
<sequence>MCQNEIWSLIITEDCPKVCGFCEASGITHDCGSHTHCPIWIRNNFCNNTYYTLQQRQRYCGKLCRLC</sequence>
<organism evidence="3 4">
    <name type="scientific">Oesophagostomum dentatum</name>
    <name type="common">Nodular worm</name>
    <dbReference type="NCBI Taxonomy" id="61180"/>
    <lineage>
        <taxon>Eukaryota</taxon>
        <taxon>Metazoa</taxon>
        <taxon>Ecdysozoa</taxon>
        <taxon>Nematoda</taxon>
        <taxon>Chromadorea</taxon>
        <taxon>Rhabditida</taxon>
        <taxon>Rhabditina</taxon>
        <taxon>Rhabditomorpha</taxon>
        <taxon>Strongyloidea</taxon>
        <taxon>Strongylidae</taxon>
        <taxon>Oesophagostomum</taxon>
    </lineage>
</organism>
<dbReference type="InterPro" id="IPR003582">
    <property type="entry name" value="ShKT_dom"/>
</dbReference>
<dbReference type="EMBL" id="KN600230">
    <property type="protein sequence ID" value="KHJ80584.1"/>
    <property type="molecule type" value="Genomic_DNA"/>
</dbReference>
<comment type="caution">
    <text evidence="1">Lacks conserved residue(s) required for the propagation of feature annotation.</text>
</comment>
<dbReference type="PROSITE" id="PS51670">
    <property type="entry name" value="SHKT"/>
    <property type="match status" value="1"/>
</dbReference>
<dbReference type="Proteomes" id="UP000053660">
    <property type="component" value="Unassembled WGS sequence"/>
</dbReference>
<dbReference type="PANTHER" id="PTHR21724:SF109">
    <property type="entry name" value="SHKT DOMAIN-CONTAINING PROTEIN"/>
    <property type="match status" value="1"/>
</dbReference>
<reference evidence="3 4" key="1">
    <citation type="submission" date="2014-03" db="EMBL/GenBank/DDBJ databases">
        <title>Draft genome of the hookworm Oesophagostomum dentatum.</title>
        <authorList>
            <person name="Mitreva M."/>
        </authorList>
    </citation>
    <scope>NUCLEOTIDE SEQUENCE [LARGE SCALE GENOMIC DNA]</scope>
    <source>
        <strain evidence="3 4">OD-Hann</strain>
    </source>
</reference>
<evidence type="ECO:0000259" key="2">
    <source>
        <dbReference type="PROSITE" id="PS51670"/>
    </source>
</evidence>
<dbReference type="OrthoDB" id="5813795at2759"/>
<protein>
    <submittedName>
        <fullName evidence="3">ShTK domain protein</fullName>
    </submittedName>
</protein>
<keyword evidence="4" id="KW-1185">Reference proteome</keyword>
<accession>A0A0B1S6N3</accession>
<evidence type="ECO:0000313" key="3">
    <source>
        <dbReference type="EMBL" id="KHJ80584.1"/>
    </source>
</evidence>
<evidence type="ECO:0000256" key="1">
    <source>
        <dbReference type="PROSITE-ProRule" id="PRU01005"/>
    </source>
</evidence>
<proteinExistence type="predicted"/>
<evidence type="ECO:0000313" key="4">
    <source>
        <dbReference type="Proteomes" id="UP000053660"/>
    </source>
</evidence>
<dbReference type="Pfam" id="PF01549">
    <property type="entry name" value="ShK"/>
    <property type="match status" value="2"/>
</dbReference>
<dbReference type="AlphaFoldDB" id="A0A0B1S6N3"/>
<feature type="domain" description="ShKT" evidence="2">
    <location>
        <begin position="1"/>
        <end position="22"/>
    </location>
</feature>
<dbReference type="PANTHER" id="PTHR21724">
    <property type="entry name" value="SHKT DOMAIN-CONTAINING PROTEIN"/>
    <property type="match status" value="1"/>
</dbReference>
<name>A0A0B1S6N3_OESDE</name>